<gene>
    <name evidence="1" type="ORF">Pta02_48160</name>
</gene>
<dbReference type="AlphaFoldDB" id="A0A8J3T1Z9"/>
<dbReference type="Proteomes" id="UP000634476">
    <property type="component" value="Unassembled WGS sequence"/>
</dbReference>
<dbReference type="InterPro" id="IPR058532">
    <property type="entry name" value="YjbR/MT2646/Rv2570-like"/>
</dbReference>
<keyword evidence="2" id="KW-1185">Reference proteome</keyword>
<evidence type="ECO:0000313" key="1">
    <source>
        <dbReference type="EMBL" id="GII02808.1"/>
    </source>
</evidence>
<dbReference type="Gene3D" id="3.90.1150.30">
    <property type="match status" value="1"/>
</dbReference>
<protein>
    <submittedName>
        <fullName evidence="1">Phosphoribosylglycinamide formyltransferase</fullName>
    </submittedName>
</protein>
<dbReference type="Pfam" id="PF04237">
    <property type="entry name" value="YjbR"/>
    <property type="match status" value="1"/>
</dbReference>
<accession>A0A8J3T1Z9</accession>
<reference evidence="1" key="1">
    <citation type="submission" date="2021-01" db="EMBL/GenBank/DDBJ databases">
        <title>Whole genome shotgun sequence of Planobispora takensis NBRC 109077.</title>
        <authorList>
            <person name="Komaki H."/>
            <person name="Tamura T."/>
        </authorList>
    </citation>
    <scope>NUCLEOTIDE SEQUENCE</scope>
    <source>
        <strain evidence="1">NBRC 109077</strain>
    </source>
</reference>
<comment type="caution">
    <text evidence="1">The sequence shown here is derived from an EMBL/GenBank/DDBJ whole genome shotgun (WGS) entry which is preliminary data.</text>
</comment>
<proteinExistence type="predicted"/>
<dbReference type="SUPFAM" id="SSF142906">
    <property type="entry name" value="YjbR-like"/>
    <property type="match status" value="1"/>
</dbReference>
<organism evidence="1 2">
    <name type="scientific">Planobispora takensis</name>
    <dbReference type="NCBI Taxonomy" id="1367882"/>
    <lineage>
        <taxon>Bacteria</taxon>
        <taxon>Bacillati</taxon>
        <taxon>Actinomycetota</taxon>
        <taxon>Actinomycetes</taxon>
        <taxon>Streptosporangiales</taxon>
        <taxon>Streptosporangiaceae</taxon>
        <taxon>Planobispora</taxon>
    </lineage>
</organism>
<dbReference type="RefSeq" id="WP_203877132.1">
    <property type="nucleotide sequence ID" value="NZ_BOOK01000035.1"/>
</dbReference>
<dbReference type="EMBL" id="BOOK01000035">
    <property type="protein sequence ID" value="GII02808.1"/>
    <property type="molecule type" value="Genomic_DNA"/>
</dbReference>
<dbReference type="InterPro" id="IPR038056">
    <property type="entry name" value="YjbR-like_sf"/>
</dbReference>
<name>A0A8J3T1Z9_9ACTN</name>
<sequence>MTDDPLESLRRLCLALPETTERLSHGEPTWFIRDRKTFVTYADHHHDDRLAFWCAAPPGVQEALVAQEPERFFRPPYVGHRGWLGVYLDVPQDWDEIAEIVTEAYRVVAPARLAALLQ</sequence>
<evidence type="ECO:0000313" key="2">
    <source>
        <dbReference type="Proteomes" id="UP000634476"/>
    </source>
</evidence>